<dbReference type="Gene3D" id="3.40.50.620">
    <property type="entry name" value="HUPs"/>
    <property type="match status" value="1"/>
</dbReference>
<dbReference type="InterPro" id="IPR045462">
    <property type="entry name" value="aa-tRNA-synth_I_cd-bd"/>
</dbReference>
<keyword evidence="5 11" id="KW-0547">Nucleotide-binding</keyword>
<dbReference type="eggNOG" id="KOG1149">
    <property type="taxonomic scope" value="Eukaryota"/>
</dbReference>
<dbReference type="PANTHER" id="PTHR43311:SF2">
    <property type="entry name" value="GLUTAMATE--TRNA LIGASE, MITOCHONDRIAL-RELATED"/>
    <property type="match status" value="1"/>
</dbReference>
<evidence type="ECO:0000259" key="13">
    <source>
        <dbReference type="Pfam" id="PF19269"/>
    </source>
</evidence>
<dbReference type="InterPro" id="IPR020751">
    <property type="entry name" value="aa-tRNA-synth_I_codon-bd_sub2"/>
</dbReference>
<dbReference type="NCBIfam" id="TIGR00464">
    <property type="entry name" value="gltX_bact"/>
    <property type="match status" value="1"/>
</dbReference>
<dbReference type="GO" id="GO:0005524">
    <property type="term" value="F:ATP binding"/>
    <property type="evidence" value="ECO:0007669"/>
    <property type="project" value="UniProtKB-KW"/>
</dbReference>
<keyword evidence="4 11" id="KW-0436">Ligase</keyword>
<dbReference type="GO" id="GO:0008270">
    <property type="term" value="F:zinc ion binding"/>
    <property type="evidence" value="ECO:0007669"/>
    <property type="project" value="InterPro"/>
</dbReference>
<dbReference type="SUPFAM" id="SSF52374">
    <property type="entry name" value="Nucleotidylyl transferase"/>
    <property type="match status" value="1"/>
</dbReference>
<dbReference type="Pfam" id="PF19269">
    <property type="entry name" value="Anticodon_2"/>
    <property type="match status" value="1"/>
</dbReference>
<evidence type="ECO:0000256" key="7">
    <source>
        <dbReference type="ARBA" id="ARBA00022917"/>
    </source>
</evidence>
<evidence type="ECO:0000313" key="15">
    <source>
        <dbReference type="Proteomes" id="UP000002037"/>
    </source>
</evidence>
<evidence type="ECO:0000259" key="12">
    <source>
        <dbReference type="Pfam" id="PF00749"/>
    </source>
</evidence>
<evidence type="ECO:0000256" key="11">
    <source>
        <dbReference type="RuleBase" id="RU363037"/>
    </source>
</evidence>
<evidence type="ECO:0000313" key="14">
    <source>
        <dbReference type="EMBL" id="EER36050.1"/>
    </source>
</evidence>
<organism evidence="14 15">
    <name type="scientific">Candida tropicalis (strain ATCC MYA-3404 / T1)</name>
    <name type="common">Yeast</name>
    <dbReference type="NCBI Taxonomy" id="294747"/>
    <lineage>
        <taxon>Eukaryota</taxon>
        <taxon>Fungi</taxon>
        <taxon>Dikarya</taxon>
        <taxon>Ascomycota</taxon>
        <taxon>Saccharomycotina</taxon>
        <taxon>Pichiomycetes</taxon>
        <taxon>Debaryomycetaceae</taxon>
        <taxon>Candida/Lodderomyces clade</taxon>
        <taxon>Candida</taxon>
    </lineage>
</organism>
<dbReference type="Proteomes" id="UP000002037">
    <property type="component" value="Unassembled WGS sequence"/>
</dbReference>
<dbReference type="VEuPathDB" id="FungiDB:CTRG_00789"/>
<evidence type="ECO:0000256" key="8">
    <source>
        <dbReference type="ARBA" id="ARBA00023146"/>
    </source>
</evidence>
<gene>
    <name evidence="14" type="ORF">CTRG_00789</name>
</gene>
<evidence type="ECO:0000256" key="2">
    <source>
        <dbReference type="ARBA" id="ARBA00007894"/>
    </source>
</evidence>
<dbReference type="GO" id="GO:0000049">
    <property type="term" value="F:tRNA binding"/>
    <property type="evidence" value="ECO:0007669"/>
    <property type="project" value="InterPro"/>
</dbReference>
<protein>
    <recommendedName>
        <fullName evidence="10">Glutamate--tRNA ligase, mitochondrial</fullName>
        <ecNumber evidence="3">6.1.1.17</ecNumber>
    </recommendedName>
    <alternativeName>
        <fullName evidence="9">Glutamyl-tRNA synthetase</fullName>
    </alternativeName>
</protein>
<dbReference type="EMBL" id="GG692395">
    <property type="protein sequence ID" value="EER36050.1"/>
    <property type="molecule type" value="Genomic_DNA"/>
</dbReference>
<keyword evidence="6 11" id="KW-0067">ATP-binding</keyword>
<dbReference type="PRINTS" id="PR00987">
    <property type="entry name" value="TRNASYNTHGLU"/>
</dbReference>
<reference evidence="14 15" key="1">
    <citation type="journal article" date="2009" name="Nature">
        <title>Evolution of pathogenicity and sexual reproduction in eight Candida genomes.</title>
        <authorList>
            <person name="Butler G."/>
            <person name="Rasmussen M.D."/>
            <person name="Lin M.F."/>
            <person name="Santos M.A."/>
            <person name="Sakthikumar S."/>
            <person name="Munro C.A."/>
            <person name="Rheinbay E."/>
            <person name="Grabherr M."/>
            <person name="Forche A."/>
            <person name="Reedy J.L."/>
            <person name="Agrafioti I."/>
            <person name="Arnaud M.B."/>
            <person name="Bates S."/>
            <person name="Brown A.J."/>
            <person name="Brunke S."/>
            <person name="Costanzo M.C."/>
            <person name="Fitzpatrick D.A."/>
            <person name="de Groot P.W."/>
            <person name="Harris D."/>
            <person name="Hoyer L.L."/>
            <person name="Hube B."/>
            <person name="Klis F.M."/>
            <person name="Kodira C."/>
            <person name="Lennard N."/>
            <person name="Logue M.E."/>
            <person name="Martin R."/>
            <person name="Neiman A.M."/>
            <person name="Nikolaou E."/>
            <person name="Quail M.A."/>
            <person name="Quinn J."/>
            <person name="Santos M.C."/>
            <person name="Schmitzberger F.F."/>
            <person name="Sherlock G."/>
            <person name="Shah P."/>
            <person name="Silverstein K.A."/>
            <person name="Skrzypek M.S."/>
            <person name="Soll D."/>
            <person name="Staggs R."/>
            <person name="Stansfield I."/>
            <person name="Stumpf M.P."/>
            <person name="Sudbery P.E."/>
            <person name="Srikantha T."/>
            <person name="Zeng Q."/>
            <person name="Berman J."/>
            <person name="Berriman M."/>
            <person name="Heitman J."/>
            <person name="Gow N.A."/>
            <person name="Lorenz M.C."/>
            <person name="Birren B.W."/>
            <person name="Kellis M."/>
            <person name="Cuomo C.A."/>
        </authorList>
    </citation>
    <scope>NUCLEOTIDE SEQUENCE [LARGE SCALE GENOMIC DNA]</scope>
    <source>
        <strain evidence="15">ATCC MYA-3404 / T1</strain>
    </source>
</reference>
<dbReference type="InterPro" id="IPR020058">
    <property type="entry name" value="Glu/Gln-tRNA-synth_Ib_cat-dom"/>
</dbReference>
<feature type="domain" description="Glutamyl/glutaminyl-tRNA synthetase class Ib catalytic" evidence="12">
    <location>
        <begin position="40"/>
        <end position="359"/>
    </location>
</feature>
<evidence type="ECO:0000256" key="6">
    <source>
        <dbReference type="ARBA" id="ARBA00022840"/>
    </source>
</evidence>
<evidence type="ECO:0000256" key="3">
    <source>
        <dbReference type="ARBA" id="ARBA00012835"/>
    </source>
</evidence>
<dbReference type="AlphaFoldDB" id="C5M400"/>
<keyword evidence="8 11" id="KW-0030">Aminoacyl-tRNA synthetase</keyword>
<dbReference type="Pfam" id="PF00749">
    <property type="entry name" value="tRNA-synt_1c"/>
    <property type="match status" value="1"/>
</dbReference>
<dbReference type="EC" id="6.1.1.17" evidence="3"/>
<proteinExistence type="inferred from homology"/>
<dbReference type="GO" id="GO:0004818">
    <property type="term" value="F:glutamate-tRNA ligase activity"/>
    <property type="evidence" value="ECO:0007669"/>
    <property type="project" value="UniProtKB-EC"/>
</dbReference>
<dbReference type="InterPro" id="IPR000924">
    <property type="entry name" value="Glu/Gln-tRNA-synth"/>
</dbReference>
<comment type="subcellular location">
    <subcellularLocation>
        <location evidence="1">Mitochondrion</location>
    </subcellularLocation>
</comment>
<dbReference type="PANTHER" id="PTHR43311">
    <property type="entry name" value="GLUTAMATE--TRNA LIGASE"/>
    <property type="match status" value="1"/>
</dbReference>
<dbReference type="GO" id="GO:0005739">
    <property type="term" value="C:mitochondrion"/>
    <property type="evidence" value="ECO:0007669"/>
    <property type="project" value="UniProtKB-SubCell"/>
</dbReference>
<name>C5M400_CANTT</name>
<keyword evidence="15" id="KW-1185">Reference proteome</keyword>
<accession>C5M400</accession>
<dbReference type="InterPro" id="IPR014729">
    <property type="entry name" value="Rossmann-like_a/b/a_fold"/>
</dbReference>
<sequence length="508" mass="58849">MKQLVRFVRNYSHNSSLLKSSLAELSKQTRSESNQPTAPVRTRFAPSPTGFLHLGSLRTALYNYLLAKSTGGTFILRIEDTDRTRLVEGAEQNIFDTLKWCKLKVDEGPQEGGAFGPYRQSDRKDIYKKFADELLDKGLAYKCYCSKERLIDLRESAQKLKPPTNVTYDRKCLGANQSEELPYVIRFKSPDKYPPFRDLLHGQLNLQPQYNEKDRRYDDFVIVKNDGMPTYHFANVVDDHLMKITHVVRGEEWLPSTPKHIAMYRAFDWEPPQYIHIPLLTSLKDKKLSKRSGDLNILKLKDEGILPEALINFVALFGWAPVRENGEKFNEFMSLDEITNLFSVDQLTKGNAKVNDSKLYHFNKLHLTKKLEDPKELDQIVEAYYPHFHEFSSQSKEYLYKLLKYIGHNITTINEIESDHMYLFQEVDYSKVKVPNDKTRYIIEYALANGYEETLTNLSKNGVPKKNIFMSLRFALSGGKSGLSIPHFIDLMGEQEFRRRLNKALDSL</sequence>
<dbReference type="GeneID" id="8298951"/>
<dbReference type="GO" id="GO:0032543">
    <property type="term" value="P:mitochondrial translation"/>
    <property type="evidence" value="ECO:0007669"/>
    <property type="project" value="EnsemblFungi"/>
</dbReference>
<dbReference type="CDD" id="cd00808">
    <property type="entry name" value="GluRS_core"/>
    <property type="match status" value="1"/>
</dbReference>
<comment type="similarity">
    <text evidence="2">Belongs to the class-I aminoacyl-tRNA synthetase family. Glutamate--tRNA ligase type 1 subfamily.</text>
</comment>
<dbReference type="InterPro" id="IPR008925">
    <property type="entry name" value="aa_tRNA-synth_I_cd-bd_sf"/>
</dbReference>
<dbReference type="InterPro" id="IPR033910">
    <property type="entry name" value="GluRS_core"/>
</dbReference>
<dbReference type="HOGENOM" id="CLU_015768_6_3_1"/>
<dbReference type="SUPFAM" id="SSF48163">
    <property type="entry name" value="An anticodon-binding domain of class I aminoacyl-tRNA synthetases"/>
    <property type="match status" value="1"/>
</dbReference>
<dbReference type="FunFam" id="3.40.50.620:FF:000045">
    <property type="entry name" value="Glutamate--tRNA ligase, mitochondrial"/>
    <property type="match status" value="1"/>
</dbReference>
<feature type="domain" description="Aminoacyl-tRNA synthetase class I anticodon-binding" evidence="13">
    <location>
        <begin position="384"/>
        <end position="505"/>
    </location>
</feature>
<evidence type="ECO:0000256" key="5">
    <source>
        <dbReference type="ARBA" id="ARBA00022741"/>
    </source>
</evidence>
<evidence type="ECO:0000256" key="10">
    <source>
        <dbReference type="ARBA" id="ARBA00072917"/>
    </source>
</evidence>
<evidence type="ECO:0000256" key="1">
    <source>
        <dbReference type="ARBA" id="ARBA00004173"/>
    </source>
</evidence>
<dbReference type="RefSeq" id="XP_002546008.1">
    <property type="nucleotide sequence ID" value="XM_002545962.1"/>
</dbReference>
<dbReference type="KEGG" id="ctp:CTRG_00789"/>
<evidence type="ECO:0000256" key="9">
    <source>
        <dbReference type="ARBA" id="ARBA00030865"/>
    </source>
</evidence>
<dbReference type="HAMAP" id="MF_00022">
    <property type="entry name" value="Glu_tRNA_synth_type1"/>
    <property type="match status" value="1"/>
</dbReference>
<dbReference type="OrthoDB" id="428822at2759"/>
<dbReference type="Gene3D" id="1.10.10.350">
    <property type="match status" value="1"/>
</dbReference>
<dbReference type="STRING" id="294747.C5M400"/>
<dbReference type="InterPro" id="IPR004527">
    <property type="entry name" value="Glu-tRNA-ligase_bac/mito"/>
</dbReference>
<dbReference type="GO" id="GO:0006424">
    <property type="term" value="P:glutamyl-tRNA aminoacylation"/>
    <property type="evidence" value="ECO:0007669"/>
    <property type="project" value="InterPro"/>
</dbReference>
<dbReference type="InterPro" id="IPR049940">
    <property type="entry name" value="GluQ/Sye"/>
</dbReference>
<keyword evidence="7 11" id="KW-0648">Protein biosynthesis</keyword>
<evidence type="ECO:0000256" key="4">
    <source>
        <dbReference type="ARBA" id="ARBA00022598"/>
    </source>
</evidence>